<dbReference type="PANTHER" id="PTHR22939">
    <property type="entry name" value="SERINE PROTEASE FAMILY S1C HTRA-RELATED"/>
    <property type="match status" value="1"/>
</dbReference>
<evidence type="ECO:0000256" key="13">
    <source>
        <dbReference type="ARBA" id="ARBA00032850"/>
    </source>
</evidence>
<keyword evidence="7 16" id="KW-0732">Signal</keyword>
<feature type="chain" id="PRO_5038667684" description="Probable periplasmic serine endoprotease DegP-like" evidence="16">
    <location>
        <begin position="25"/>
        <end position="477"/>
    </location>
</feature>
<accession>A0A437QKP6</accession>
<keyword evidence="11" id="KW-0720">Serine protease</keyword>
<proteinExistence type="inferred from homology"/>
<name>A0A437QKP6_9PROT</name>
<dbReference type="InterPro" id="IPR011782">
    <property type="entry name" value="Pept_S1C_Do"/>
</dbReference>
<evidence type="ECO:0000256" key="6">
    <source>
        <dbReference type="ARBA" id="ARBA00022670"/>
    </source>
</evidence>
<dbReference type="InterPro" id="IPR009003">
    <property type="entry name" value="Peptidase_S1_PA"/>
</dbReference>
<dbReference type="SUPFAM" id="SSF50156">
    <property type="entry name" value="PDZ domain-like"/>
    <property type="match status" value="2"/>
</dbReference>
<evidence type="ECO:0000256" key="4">
    <source>
        <dbReference type="ARBA" id="ARBA00013035"/>
    </source>
</evidence>
<keyword evidence="9" id="KW-0574">Periplasm</keyword>
<evidence type="ECO:0000256" key="11">
    <source>
        <dbReference type="ARBA" id="ARBA00022825"/>
    </source>
</evidence>
<evidence type="ECO:0000256" key="3">
    <source>
        <dbReference type="ARBA" id="ARBA00010541"/>
    </source>
</evidence>
<dbReference type="GO" id="GO:0042597">
    <property type="term" value="C:periplasmic space"/>
    <property type="evidence" value="ECO:0007669"/>
    <property type="project" value="UniProtKB-SubCell"/>
</dbReference>
<dbReference type="AlphaFoldDB" id="A0A437QKP6"/>
<dbReference type="PROSITE" id="PS50106">
    <property type="entry name" value="PDZ"/>
    <property type="match status" value="2"/>
</dbReference>
<dbReference type="EMBL" id="SADE01000003">
    <property type="protein sequence ID" value="RVU35093.1"/>
    <property type="molecule type" value="Genomic_DNA"/>
</dbReference>
<feature type="domain" description="PDZ" evidence="17">
    <location>
        <begin position="254"/>
        <end position="320"/>
    </location>
</feature>
<evidence type="ECO:0000256" key="9">
    <source>
        <dbReference type="ARBA" id="ARBA00022764"/>
    </source>
</evidence>
<dbReference type="SUPFAM" id="SSF50494">
    <property type="entry name" value="Trypsin-like serine proteases"/>
    <property type="match status" value="1"/>
</dbReference>
<feature type="binding site" evidence="15">
    <location>
        <begin position="208"/>
        <end position="210"/>
    </location>
    <ligand>
        <name>substrate</name>
    </ligand>
</feature>
<keyword evidence="6 18" id="KW-0645">Protease</keyword>
<dbReference type="NCBIfam" id="TIGR02037">
    <property type="entry name" value="degP_htrA_DO"/>
    <property type="match status" value="1"/>
</dbReference>
<keyword evidence="19" id="KW-1185">Reference proteome</keyword>
<dbReference type="Gene3D" id="2.40.10.120">
    <property type="match status" value="1"/>
</dbReference>
<evidence type="ECO:0000256" key="16">
    <source>
        <dbReference type="SAM" id="SignalP"/>
    </source>
</evidence>
<dbReference type="GO" id="GO:0006508">
    <property type="term" value="P:proteolysis"/>
    <property type="evidence" value="ECO:0007669"/>
    <property type="project" value="UniProtKB-KW"/>
</dbReference>
<dbReference type="EC" id="3.4.21.107" evidence="4"/>
<keyword evidence="8" id="KW-0677">Repeat</keyword>
<feature type="signal peptide" evidence="16">
    <location>
        <begin position="1"/>
        <end position="24"/>
    </location>
</feature>
<evidence type="ECO:0000256" key="10">
    <source>
        <dbReference type="ARBA" id="ARBA00022801"/>
    </source>
</evidence>
<dbReference type="Proteomes" id="UP000287447">
    <property type="component" value="Unassembled WGS sequence"/>
</dbReference>
<evidence type="ECO:0000256" key="8">
    <source>
        <dbReference type="ARBA" id="ARBA00022737"/>
    </source>
</evidence>
<feature type="binding site" evidence="15">
    <location>
        <position position="106"/>
    </location>
    <ligand>
        <name>substrate</name>
    </ligand>
</feature>
<dbReference type="GO" id="GO:0004252">
    <property type="term" value="F:serine-type endopeptidase activity"/>
    <property type="evidence" value="ECO:0007669"/>
    <property type="project" value="InterPro"/>
</dbReference>
<comment type="caution">
    <text evidence="18">The sequence shown here is derived from an EMBL/GenBank/DDBJ whole genome shotgun (WGS) entry which is preliminary data.</text>
</comment>
<sequence>MAVGMFAVTFVAVGLAFTSAGTAAARGAPDSFADLAEQLLPSVVNIRTTSTVQAGVHSGPEFNLPPGLEDFFERFREGQPEQRRKATSLGSGFIVDESGYIITNNHVVKDAEEIFVVLHDDSELEAEVVGIDDKTDIAVLKVDPKTPLPAVSFGDSDAERVGDWVIAIGNPLGFGGTVTAGIVSARGRDINSGPYDNYIQTDAPINKGNSGGPLFNMEGEVIGINTAIFSPNGGSIGIGFAIPSNLASKVVSQLREYGTTRRGWLGVTIQQVTDEIAETMGLPEASGALVSTVHDDSPAAAAGIQSGDVIATFNGQKVPNSRRLPRMVADASVGDTVPVEVWRGGKKVDLDVKLGQLEKVDLASLRGAPQQDQESPRALDSLGLALAPIGNAVRQEFGLSADIEGVVITKVDPSSDAAEKQLRPGNIIVEVNQEKVTSPDDVAKQIEAAKAEGKKSVLMLINQGGSLRFEAVRFKEG</sequence>
<dbReference type="FunFam" id="2.40.10.120:FF:000007">
    <property type="entry name" value="Periplasmic serine endoprotease DegP-like"/>
    <property type="match status" value="1"/>
</dbReference>
<feature type="active site" description="Charge relay system" evidence="14">
    <location>
        <position position="106"/>
    </location>
</feature>
<feature type="active site" description="Charge relay system" evidence="14">
    <location>
        <position position="210"/>
    </location>
</feature>
<feature type="binding site" evidence="15">
    <location>
        <position position="136"/>
    </location>
    <ligand>
        <name>substrate</name>
    </ligand>
</feature>
<dbReference type="InterPro" id="IPR036034">
    <property type="entry name" value="PDZ_sf"/>
</dbReference>
<dbReference type="RefSeq" id="WP_127767414.1">
    <property type="nucleotide sequence ID" value="NZ_SADE01000003.1"/>
</dbReference>
<dbReference type="InterPro" id="IPR001478">
    <property type="entry name" value="PDZ"/>
</dbReference>
<comment type="similarity">
    <text evidence="3">Belongs to the peptidase S1C family.</text>
</comment>
<evidence type="ECO:0000256" key="2">
    <source>
        <dbReference type="ARBA" id="ARBA00004418"/>
    </source>
</evidence>
<evidence type="ECO:0000256" key="15">
    <source>
        <dbReference type="PIRSR" id="PIRSR611782-2"/>
    </source>
</evidence>
<dbReference type="Gene3D" id="2.30.42.10">
    <property type="match status" value="2"/>
</dbReference>
<evidence type="ECO:0000256" key="5">
    <source>
        <dbReference type="ARBA" id="ARBA00013958"/>
    </source>
</evidence>
<evidence type="ECO:0000313" key="18">
    <source>
        <dbReference type="EMBL" id="RVU35093.1"/>
    </source>
</evidence>
<dbReference type="Pfam" id="PF13180">
    <property type="entry name" value="PDZ_2"/>
    <property type="match status" value="1"/>
</dbReference>
<reference evidence="19" key="1">
    <citation type="submission" date="2019-01" db="EMBL/GenBank/DDBJ databases">
        <title>Gri0909 isolated from a small marine red alga.</title>
        <authorList>
            <person name="Kim J."/>
            <person name="Jeong S.E."/>
            <person name="Jeon C.O."/>
        </authorList>
    </citation>
    <scope>NUCLEOTIDE SEQUENCE [LARGE SCALE GENOMIC DNA]</scope>
    <source>
        <strain evidence="19">Gri0909</strain>
    </source>
</reference>
<dbReference type="Pfam" id="PF00595">
    <property type="entry name" value="PDZ"/>
    <property type="match status" value="1"/>
</dbReference>
<feature type="domain" description="PDZ" evidence="17">
    <location>
        <begin position="386"/>
        <end position="464"/>
    </location>
</feature>
<evidence type="ECO:0000256" key="7">
    <source>
        <dbReference type="ARBA" id="ARBA00022729"/>
    </source>
</evidence>
<dbReference type="PRINTS" id="PR00834">
    <property type="entry name" value="PROTEASES2C"/>
</dbReference>
<evidence type="ECO:0000259" key="17">
    <source>
        <dbReference type="PROSITE" id="PS50106"/>
    </source>
</evidence>
<comment type="catalytic activity">
    <reaction evidence="1">
        <text>Acts on substrates that are at least partially unfolded. The cleavage site P1 residue is normally between a pair of hydrophobic residues, such as Val-|-Val.</text>
        <dbReference type="EC" id="3.4.21.107"/>
    </reaction>
</comment>
<evidence type="ECO:0000256" key="1">
    <source>
        <dbReference type="ARBA" id="ARBA00001772"/>
    </source>
</evidence>
<keyword evidence="10" id="KW-0378">Hydrolase</keyword>
<evidence type="ECO:0000313" key="19">
    <source>
        <dbReference type="Proteomes" id="UP000287447"/>
    </source>
</evidence>
<dbReference type="Pfam" id="PF13365">
    <property type="entry name" value="Trypsin_2"/>
    <property type="match status" value="1"/>
</dbReference>
<gene>
    <name evidence="18" type="ORF">EOI86_19915</name>
</gene>
<feature type="active site" description="Charge relay system" evidence="14">
    <location>
        <position position="136"/>
    </location>
</feature>
<dbReference type="SMART" id="SM00228">
    <property type="entry name" value="PDZ"/>
    <property type="match status" value="2"/>
</dbReference>
<evidence type="ECO:0000256" key="14">
    <source>
        <dbReference type="PIRSR" id="PIRSR611782-1"/>
    </source>
</evidence>
<protein>
    <recommendedName>
        <fullName evidence="5">Probable periplasmic serine endoprotease DegP-like</fullName>
        <ecNumber evidence="4">3.4.21.107</ecNumber>
    </recommendedName>
    <alternativeName>
        <fullName evidence="13">Protease Do</fullName>
    </alternativeName>
</protein>
<keyword evidence="12" id="KW-0346">Stress response</keyword>
<dbReference type="PANTHER" id="PTHR22939:SF130">
    <property type="entry name" value="PERIPLASMIC SERINE ENDOPROTEASE DEGP-LIKE-RELATED"/>
    <property type="match status" value="1"/>
</dbReference>
<dbReference type="InterPro" id="IPR001940">
    <property type="entry name" value="Peptidase_S1C"/>
</dbReference>
<dbReference type="CDD" id="cd10839">
    <property type="entry name" value="cpPDZ1_DegP-like"/>
    <property type="match status" value="1"/>
</dbReference>
<evidence type="ECO:0000256" key="12">
    <source>
        <dbReference type="ARBA" id="ARBA00023016"/>
    </source>
</evidence>
<organism evidence="18 19">
    <name type="scientific">Hwanghaeella grinnelliae</name>
    <dbReference type="NCBI Taxonomy" id="2500179"/>
    <lineage>
        <taxon>Bacteria</taxon>
        <taxon>Pseudomonadati</taxon>
        <taxon>Pseudomonadota</taxon>
        <taxon>Alphaproteobacteria</taxon>
        <taxon>Rhodospirillales</taxon>
        <taxon>Rhodospirillaceae</taxon>
        <taxon>Hwanghaeella</taxon>
    </lineage>
</organism>
<comment type="subcellular location">
    <subcellularLocation>
        <location evidence="2">Periplasm</location>
    </subcellularLocation>
</comment>